<dbReference type="PANTHER" id="PTHR43611">
    <property type="entry name" value="ALPHA-D-GLUCOSE 1-PHOSPHATE PHOSPHATASE"/>
    <property type="match status" value="1"/>
</dbReference>
<dbReference type="Pfam" id="PF00702">
    <property type="entry name" value="Hydrolase"/>
    <property type="match status" value="1"/>
</dbReference>
<dbReference type="PANTHER" id="PTHR43611:SF3">
    <property type="entry name" value="FLAVIN MONONUCLEOTIDE HYDROLASE 1, CHLOROPLATIC"/>
    <property type="match status" value="1"/>
</dbReference>
<evidence type="ECO:0000313" key="2">
    <source>
        <dbReference type="EMBL" id="BAF53843.1"/>
    </source>
</evidence>
<feature type="region of interest" description="Disordered" evidence="1">
    <location>
        <begin position="1"/>
        <end position="20"/>
    </location>
</feature>
<dbReference type="InterPro" id="IPR023214">
    <property type="entry name" value="HAD_sf"/>
</dbReference>
<evidence type="ECO:0000256" key="1">
    <source>
        <dbReference type="SAM" id="MobiDB-lite"/>
    </source>
</evidence>
<dbReference type="NCBIfam" id="TIGR01509">
    <property type="entry name" value="HAD-SF-IA-v3"/>
    <property type="match status" value="1"/>
</dbReference>
<dbReference type="Proteomes" id="UP000006698">
    <property type="component" value="Chromosome"/>
</dbReference>
<dbReference type="EMBL" id="AP009044">
    <property type="protein sequence ID" value="BAF53843.1"/>
    <property type="molecule type" value="Genomic_DNA"/>
</dbReference>
<name>A0AB72V9D1_CORGB</name>
<dbReference type="SUPFAM" id="SSF56784">
    <property type="entry name" value="HAD-like"/>
    <property type="match status" value="1"/>
</dbReference>
<evidence type="ECO:0008006" key="3">
    <source>
        <dbReference type="Google" id="ProtNLM"/>
    </source>
</evidence>
<gene>
    <name evidence="2" type="ordered locus">cgR_0870</name>
</gene>
<reference evidence="2" key="1">
    <citation type="journal article" date="2007" name="Microbiology">
        <title>Comparative analysis of the Corynebacterium glutamicum group and complete genome sequence of strain R.</title>
        <authorList>
            <person name="Yukawa H."/>
            <person name="Omumasaba C.A."/>
            <person name="Nonaka H."/>
            <person name="Kos P."/>
            <person name="Okai N."/>
            <person name="Suzuki N."/>
            <person name="Suda M."/>
            <person name="Tsuge Y."/>
            <person name="Watanabe J."/>
            <person name="Ikeda Y."/>
            <person name="Vertes A.A."/>
            <person name="Inui M."/>
        </authorList>
    </citation>
    <scope>NUCLEOTIDE SEQUENCE</scope>
    <source>
        <strain evidence="2">R</strain>
    </source>
</reference>
<organism evidence="2">
    <name type="scientific">Corynebacterium glutamicum (strain R)</name>
    <dbReference type="NCBI Taxonomy" id="340322"/>
    <lineage>
        <taxon>Bacteria</taxon>
        <taxon>Bacillati</taxon>
        <taxon>Actinomycetota</taxon>
        <taxon>Actinomycetes</taxon>
        <taxon>Mycobacteriales</taxon>
        <taxon>Corynebacteriaceae</taxon>
        <taxon>Corynebacterium</taxon>
    </lineage>
</organism>
<accession>A0AB72V9D1</accession>
<protein>
    <recommendedName>
        <fullName evidence="3">HAD family hydrolase</fullName>
    </recommendedName>
</protein>
<dbReference type="Gene3D" id="3.40.50.1000">
    <property type="entry name" value="HAD superfamily/HAD-like"/>
    <property type="match status" value="1"/>
</dbReference>
<dbReference type="InterPro" id="IPR036412">
    <property type="entry name" value="HAD-like_sf"/>
</dbReference>
<proteinExistence type="predicted"/>
<dbReference type="KEGG" id="cgt:cgR_0870"/>
<sequence length="224" mass="24544">MAEGRTRNPKRPSPALTPRAALRCVRGLPEATDRAQDITNVRNLELEQAQQISLRENLKAKNKPPQSVRQSNHRLRLLCHEETKEREIMRGLIVDYAGVLDGTDEDQRRWRNLLAAAKKNGVGTAILSNDPGGLGAAPIRELETNGVVDKVLLSGELGVEKPEEAAFQAAADAIDLPMRDCVLVDDSILNVRGAVEAGLVGVYYQQFDRAVVEIVGLFGLEGEF</sequence>
<dbReference type="InterPro" id="IPR006439">
    <property type="entry name" value="HAD-SF_hydro_IA"/>
</dbReference>
<dbReference type="AlphaFoldDB" id="A0AB72V9D1"/>